<proteinExistence type="predicted"/>
<dbReference type="AlphaFoldDB" id="A0A941CN54"/>
<feature type="domain" description="Tail spike" evidence="2">
    <location>
        <begin position="127"/>
        <end position="357"/>
    </location>
</feature>
<gene>
    <name evidence="3" type="ORF">KCG48_04895</name>
</gene>
<dbReference type="Pfam" id="PF06605">
    <property type="entry name" value="Prophage_tail"/>
    <property type="match status" value="1"/>
</dbReference>
<protein>
    <submittedName>
        <fullName evidence="3">Phage tail protein</fullName>
    </submittedName>
</protein>
<comment type="caution">
    <text evidence="3">The sequence shown here is derived from an EMBL/GenBank/DDBJ whole genome shotgun (WGS) entry which is preliminary data.</text>
</comment>
<reference evidence="3" key="1">
    <citation type="submission" date="2021-04" db="EMBL/GenBank/DDBJ databases">
        <title>Proteiniclasticum sedimins sp. nov., an obligate anaerobic bacterium isolated from anaerobic sludge.</title>
        <authorList>
            <person name="Liu J."/>
        </authorList>
    </citation>
    <scope>NUCLEOTIDE SEQUENCE</scope>
    <source>
        <strain evidence="3">BAD-10</strain>
    </source>
</reference>
<evidence type="ECO:0000313" key="3">
    <source>
        <dbReference type="EMBL" id="MBR0575677.1"/>
    </source>
</evidence>
<keyword evidence="4" id="KW-1185">Reference proteome</keyword>
<dbReference type="InterPro" id="IPR010572">
    <property type="entry name" value="Tail_dom"/>
</dbReference>
<dbReference type="Proteomes" id="UP000675379">
    <property type="component" value="Unassembled WGS sequence"/>
</dbReference>
<dbReference type="RefSeq" id="WP_211800218.1">
    <property type="nucleotide sequence ID" value="NZ_JAGSCS010000004.1"/>
</dbReference>
<evidence type="ECO:0000256" key="1">
    <source>
        <dbReference type="SAM" id="MobiDB-lite"/>
    </source>
</evidence>
<dbReference type="InterPro" id="IPR007119">
    <property type="entry name" value="Phage_tail_spike_N"/>
</dbReference>
<dbReference type="Gene3D" id="2.60.120.260">
    <property type="entry name" value="Galactose-binding domain-like"/>
    <property type="match status" value="1"/>
</dbReference>
<evidence type="ECO:0000313" key="4">
    <source>
        <dbReference type="Proteomes" id="UP000675379"/>
    </source>
</evidence>
<dbReference type="EMBL" id="JAGSCS010000004">
    <property type="protein sequence ID" value="MBR0575677.1"/>
    <property type="molecule type" value="Genomic_DNA"/>
</dbReference>
<dbReference type="Gene3D" id="1.20.5.320">
    <property type="entry name" value="6-Phosphogluconate Dehydrogenase, domain 3"/>
    <property type="match status" value="1"/>
</dbReference>
<evidence type="ECO:0000259" key="2">
    <source>
        <dbReference type="Pfam" id="PF06605"/>
    </source>
</evidence>
<dbReference type="NCBIfam" id="TIGR01665">
    <property type="entry name" value="put_anti_recept"/>
    <property type="match status" value="1"/>
</dbReference>
<organism evidence="3 4">
    <name type="scientific">Proteiniclasticum sediminis</name>
    <dbReference type="NCBI Taxonomy" id="2804028"/>
    <lineage>
        <taxon>Bacteria</taxon>
        <taxon>Bacillati</taxon>
        <taxon>Bacillota</taxon>
        <taxon>Clostridia</taxon>
        <taxon>Eubacteriales</taxon>
        <taxon>Clostridiaceae</taxon>
        <taxon>Proteiniclasticum</taxon>
    </lineage>
</organism>
<name>A0A941CN54_9CLOT</name>
<accession>A0A941CN54</accession>
<feature type="compositionally biased region" description="Pro residues" evidence="1">
    <location>
        <begin position="369"/>
        <end position="387"/>
    </location>
</feature>
<feature type="region of interest" description="Disordered" evidence="1">
    <location>
        <begin position="365"/>
        <end position="390"/>
    </location>
</feature>
<sequence>MYTIKLDNQILWDPRVEELKIEEPKVKLEVNKAGTLAFRILPRHPLYNQIKKLKSVVEVYQDGVLIFRGRPLEDELDTWNAKDIICEGDLAMLNDSLVRPYSFQGSISDYLTKLITDHNAQVEASKHFTLGTITVTDPNNYITRGNSDFPNTWQEIESKLLGTLGGYIIIRRTGGINYIDYLTDSTVRSDQVIRLGENLLKVKQERSGDTIATAIIPIGAELENEDGSKYRVDIKTVNGGVDYVYNPDAVDQYGWIFKMIRFDDVTVPSNLLTKANQALAQSILQLNTIELTAVDLSMIDVNIDEFRIFEYVEVESQAHQLGDFYLIRQMDIDLMNPENNIITVGAEYTSLTEKQFQTELGLKNIQLTPGPPGPQGEPGPPGIPGPPGTDGQTLYTWVKYADTPTSGMSDFPDGKTYMGIAYNKTTATESTTYADYSWSLIKGTDGLPGAPGANGVTTYTWVKYADTITGTGMSDSPTGKRFLGLAHNKTTSTESTNAADYQWSPLYDNVKVGGRNLLLNSSAEKVSLTEYLQYANIASVFDEHGVGQFTISFDMKSPVAGNIQVYCADRAASEIKYNFPQKIFSATTEYARYSMTVEVTLNNASASITSLAFYGTYGTGRFPSVKNVKIERGNIATDYTPAPEDVEQNTVDVVNTATTALNTAITESAEAITREIAKTYTTKTDLETYKEEVSLAITQTAEDFNLEFTNYDERVTKLDGDTKSEFSEIKKHIRFIDGKIILGQVANPFILEIRNNRICFIQDGVEVAYLSNEAQTQKLYINDGHIVKSLRIGNYAFVPRDNGNLSFRKVT</sequence>